<dbReference type="PANTHER" id="PTHR46211:SF1">
    <property type="entry name" value="GLYCEROPHOSPHODIESTER PHOSPHODIESTERASE, CYTOPLASMIC"/>
    <property type="match status" value="1"/>
</dbReference>
<dbReference type="EMBL" id="CU459003">
    <property type="protein sequence ID" value="CAM76313.1"/>
    <property type="molecule type" value="Genomic_DNA"/>
</dbReference>
<protein>
    <submittedName>
        <fullName evidence="2">Glycerophosphodiester phosphodiesterase</fullName>
    </submittedName>
</protein>
<sequence length="247" mass="27076">MLPLPPLIGHRGAAGLAPENTLESFALAADLGCPMVEFDVRLSADRVPVVFHDDTLDRCTDGSGPVAALTLAQLKRLDAGGGQSIPTLTEVLALCRDRRLAVNIEIKPDVGAEAETARLALEIAGAVWPTDRPLPLVSSFSHRALASARQVAPHWPRGLLAERLPKNWRRLVDIYECKALNLDHSWLTATRVTEIKAAGLAVLAYTVNRRSRAEMLWFRGVLAVFSDRPDLLVRGEHSIVMNFSRLR</sequence>
<evidence type="ECO:0000259" key="1">
    <source>
        <dbReference type="PROSITE" id="PS51704"/>
    </source>
</evidence>
<dbReference type="InterPro" id="IPR017946">
    <property type="entry name" value="PLC-like_Pdiesterase_TIM-brl"/>
</dbReference>
<dbReference type="InterPro" id="IPR030395">
    <property type="entry name" value="GP_PDE_dom"/>
</dbReference>
<dbReference type="SUPFAM" id="SSF51695">
    <property type="entry name" value="PLC-like phosphodiesterases"/>
    <property type="match status" value="1"/>
</dbReference>
<dbReference type="AlphaFoldDB" id="A4U0A6"/>
<organism evidence="2">
    <name type="scientific">Magnetospirillum gryphiswaldense</name>
    <dbReference type="NCBI Taxonomy" id="55518"/>
    <lineage>
        <taxon>Bacteria</taxon>
        <taxon>Pseudomonadati</taxon>
        <taxon>Pseudomonadota</taxon>
        <taxon>Alphaproteobacteria</taxon>
        <taxon>Rhodospirillales</taxon>
        <taxon>Rhodospirillaceae</taxon>
        <taxon>Magnetospirillum</taxon>
    </lineage>
</organism>
<evidence type="ECO:0000313" key="2">
    <source>
        <dbReference type="EMBL" id="CAM76313.1"/>
    </source>
</evidence>
<feature type="domain" description="GP-PDE" evidence="1">
    <location>
        <begin position="5"/>
        <end position="236"/>
    </location>
</feature>
<name>A4U0A6_9PROT</name>
<proteinExistence type="predicted"/>
<dbReference type="RefSeq" id="WP_106002849.1">
    <property type="nucleotide sequence ID" value="NZ_CP027527.1"/>
</dbReference>
<reference evidence="2" key="1">
    <citation type="journal article" date="2007" name="J. Bacteriol.">
        <title>Comparative genome analysis of four magnetotactic bacteria reveals a complex set of group-specific genes implicated in magnetosome biomineralization and function.</title>
        <authorList>
            <person name="Richter M."/>
            <person name="Kube M."/>
            <person name="Bazylinski D.A."/>
            <person name="Lombardot T."/>
            <person name="Gloeckner F.O."/>
            <person name="Reinhardt R."/>
            <person name="Schueler D."/>
        </authorList>
    </citation>
    <scope>NUCLEOTIDE SEQUENCE</scope>
    <source>
        <strain evidence="2">MSR-1</strain>
    </source>
</reference>
<accession>A4U0A6</accession>
<dbReference type="PANTHER" id="PTHR46211">
    <property type="entry name" value="GLYCEROPHOSPHORYL DIESTER PHOSPHODIESTERASE"/>
    <property type="match status" value="1"/>
</dbReference>
<gene>
    <name evidence="2" type="ORF">MGR_1401</name>
</gene>
<dbReference type="GO" id="GO:0008081">
    <property type="term" value="F:phosphoric diester hydrolase activity"/>
    <property type="evidence" value="ECO:0007669"/>
    <property type="project" value="InterPro"/>
</dbReference>
<dbReference type="Pfam" id="PF03009">
    <property type="entry name" value="GDPD"/>
    <property type="match status" value="1"/>
</dbReference>
<dbReference type="PROSITE" id="PS51704">
    <property type="entry name" value="GP_PDE"/>
    <property type="match status" value="1"/>
</dbReference>
<dbReference type="PROSITE" id="PS50007">
    <property type="entry name" value="PIPLC_X_DOMAIN"/>
    <property type="match status" value="1"/>
</dbReference>
<dbReference type="Gene3D" id="3.20.20.190">
    <property type="entry name" value="Phosphatidylinositol (PI) phosphodiesterase"/>
    <property type="match status" value="1"/>
</dbReference>
<dbReference type="GO" id="GO:0006629">
    <property type="term" value="P:lipid metabolic process"/>
    <property type="evidence" value="ECO:0007669"/>
    <property type="project" value="InterPro"/>
</dbReference>
<dbReference type="CDD" id="cd08562">
    <property type="entry name" value="GDPD_EcUgpQ_like"/>
    <property type="match status" value="1"/>
</dbReference>